<dbReference type="Proteomes" id="UP001596406">
    <property type="component" value="Unassembled WGS sequence"/>
</dbReference>
<keyword evidence="1" id="KW-0812">Transmembrane</keyword>
<reference evidence="2 3" key="1">
    <citation type="journal article" date="2019" name="Int. J. Syst. Evol. Microbiol.">
        <title>The Global Catalogue of Microorganisms (GCM) 10K type strain sequencing project: providing services to taxonomists for standard genome sequencing and annotation.</title>
        <authorList>
            <consortium name="The Broad Institute Genomics Platform"/>
            <consortium name="The Broad Institute Genome Sequencing Center for Infectious Disease"/>
            <person name="Wu L."/>
            <person name="Ma J."/>
        </authorList>
    </citation>
    <scope>NUCLEOTIDE SEQUENCE [LARGE SCALE GENOMIC DNA]</scope>
    <source>
        <strain evidence="2 3">PSRA2</strain>
    </source>
</reference>
<name>A0ABD5U616_9EURY</name>
<accession>A0ABD5U616</accession>
<keyword evidence="1" id="KW-1133">Transmembrane helix</keyword>
<feature type="transmembrane region" description="Helical" evidence="1">
    <location>
        <begin position="69"/>
        <end position="92"/>
    </location>
</feature>
<dbReference type="Pfam" id="PF26161">
    <property type="entry name" value="DUF8044"/>
    <property type="match status" value="1"/>
</dbReference>
<dbReference type="EMBL" id="JBHSXM010000001">
    <property type="protein sequence ID" value="MFC6835900.1"/>
    <property type="molecule type" value="Genomic_DNA"/>
</dbReference>
<comment type="caution">
    <text evidence="2">The sequence shown here is derived from an EMBL/GenBank/DDBJ whole genome shotgun (WGS) entry which is preliminary data.</text>
</comment>
<keyword evidence="1" id="KW-0472">Membrane</keyword>
<feature type="transmembrane region" description="Helical" evidence="1">
    <location>
        <begin position="12"/>
        <end position="31"/>
    </location>
</feature>
<keyword evidence="3" id="KW-1185">Reference proteome</keyword>
<organism evidence="2 3">
    <name type="scientific">Halomarina ordinaria</name>
    <dbReference type="NCBI Taxonomy" id="3033939"/>
    <lineage>
        <taxon>Archaea</taxon>
        <taxon>Methanobacteriati</taxon>
        <taxon>Methanobacteriota</taxon>
        <taxon>Stenosarchaea group</taxon>
        <taxon>Halobacteria</taxon>
        <taxon>Halobacteriales</taxon>
        <taxon>Natronomonadaceae</taxon>
        <taxon>Halomarina</taxon>
    </lineage>
</organism>
<evidence type="ECO:0000256" key="1">
    <source>
        <dbReference type="SAM" id="Phobius"/>
    </source>
</evidence>
<dbReference type="AlphaFoldDB" id="A0ABD5U616"/>
<protein>
    <submittedName>
        <fullName evidence="2">Uncharacterized protein</fullName>
    </submittedName>
</protein>
<evidence type="ECO:0000313" key="3">
    <source>
        <dbReference type="Proteomes" id="UP001596406"/>
    </source>
</evidence>
<dbReference type="InterPro" id="IPR058357">
    <property type="entry name" value="DUF8044"/>
</dbReference>
<sequence>MNRVSTSGWPVALGLEAAAVATSVLILASLGRLSPRTLFVSVLLATLVTTELTRPAVDPPRWWMWLRGAALVGTLGFALLVAWDLLSLVAVAL</sequence>
<dbReference type="RefSeq" id="WP_304447595.1">
    <property type="nucleotide sequence ID" value="NZ_JARRAH010000001.1"/>
</dbReference>
<gene>
    <name evidence="2" type="ORF">ACFQHK_05185</name>
</gene>
<evidence type="ECO:0000313" key="2">
    <source>
        <dbReference type="EMBL" id="MFC6835900.1"/>
    </source>
</evidence>
<proteinExistence type="predicted"/>